<keyword evidence="2" id="KW-1185">Reference proteome</keyword>
<dbReference type="EMBL" id="ML739224">
    <property type="protein sequence ID" value="KAE8350442.1"/>
    <property type="molecule type" value="Genomic_DNA"/>
</dbReference>
<dbReference type="CDD" id="cd07822">
    <property type="entry name" value="SRPBCC_4"/>
    <property type="match status" value="1"/>
</dbReference>
<reference evidence="2" key="1">
    <citation type="submission" date="2019-04" db="EMBL/GenBank/DDBJ databases">
        <title>Friends and foes A comparative genomics studyof 23 Aspergillus species from section Flavi.</title>
        <authorList>
            <consortium name="DOE Joint Genome Institute"/>
            <person name="Kjaerbolling I."/>
            <person name="Vesth T."/>
            <person name="Frisvad J.C."/>
            <person name="Nybo J.L."/>
            <person name="Theobald S."/>
            <person name="Kildgaard S."/>
            <person name="Isbrandt T."/>
            <person name="Kuo A."/>
            <person name="Sato A."/>
            <person name="Lyhne E.K."/>
            <person name="Kogle M.E."/>
            <person name="Wiebenga A."/>
            <person name="Kun R.S."/>
            <person name="Lubbers R.J."/>
            <person name="Makela M.R."/>
            <person name="Barry K."/>
            <person name="Chovatia M."/>
            <person name="Clum A."/>
            <person name="Daum C."/>
            <person name="Haridas S."/>
            <person name="He G."/>
            <person name="LaButti K."/>
            <person name="Lipzen A."/>
            <person name="Mondo S."/>
            <person name="Riley R."/>
            <person name="Salamov A."/>
            <person name="Simmons B.A."/>
            <person name="Magnuson J.K."/>
            <person name="Henrissat B."/>
            <person name="Mortensen U.H."/>
            <person name="Larsen T.O."/>
            <person name="Devries R.P."/>
            <person name="Grigoriev I.V."/>
            <person name="Machida M."/>
            <person name="Baker S.E."/>
            <person name="Andersen M.R."/>
        </authorList>
    </citation>
    <scope>NUCLEOTIDE SEQUENCE [LARGE SCALE GENOMIC DNA]</scope>
    <source>
        <strain evidence="2">CBS 553.77</strain>
    </source>
</reference>
<dbReference type="OrthoDB" id="509124at2759"/>
<accession>A0A5N6YYJ0</accession>
<gene>
    <name evidence="1" type="ORF">BDV28DRAFT_139101</name>
</gene>
<evidence type="ECO:0000313" key="1">
    <source>
        <dbReference type="EMBL" id="KAE8350442.1"/>
    </source>
</evidence>
<organism evidence="1 2">
    <name type="scientific">Aspergillus coremiiformis</name>
    <dbReference type="NCBI Taxonomy" id="138285"/>
    <lineage>
        <taxon>Eukaryota</taxon>
        <taxon>Fungi</taxon>
        <taxon>Dikarya</taxon>
        <taxon>Ascomycota</taxon>
        <taxon>Pezizomycotina</taxon>
        <taxon>Eurotiomycetes</taxon>
        <taxon>Eurotiomycetidae</taxon>
        <taxon>Eurotiales</taxon>
        <taxon>Aspergillaceae</taxon>
        <taxon>Aspergillus</taxon>
        <taxon>Aspergillus subgen. Circumdati</taxon>
    </lineage>
</organism>
<dbReference type="Gene3D" id="3.30.530.20">
    <property type="match status" value="1"/>
</dbReference>
<protein>
    <recommendedName>
        <fullName evidence="3">Coenzyme Q-binding protein COQ10 START domain-containing protein</fullName>
    </recommendedName>
</protein>
<dbReference type="Proteomes" id="UP000327118">
    <property type="component" value="Unassembled WGS sequence"/>
</dbReference>
<dbReference type="SUPFAM" id="SSF55961">
    <property type="entry name" value="Bet v1-like"/>
    <property type="match status" value="1"/>
</dbReference>
<dbReference type="InterPro" id="IPR023393">
    <property type="entry name" value="START-like_dom_sf"/>
</dbReference>
<proteinExistence type="predicted"/>
<name>A0A5N6YYJ0_9EURO</name>
<dbReference type="AlphaFoldDB" id="A0A5N6YYJ0"/>
<evidence type="ECO:0008006" key="3">
    <source>
        <dbReference type="Google" id="ProtNLM"/>
    </source>
</evidence>
<sequence length="238" mass="26457">MNNFHETQPVIQPNIPIMAISQPSSNTTLASKSTPNILAADAVLHIQSATSIDAPCQDVWNILIDTSTWPSWNTFVPRVTIRDQPGSDSPSSSQTLSPILQIGTKMTFHVHMDPSSSARQRAQDVPIVVTEFDPPSVSPPRPGRIVWTGDVTAKGGMPASLLTVERVHEVEELEVQGERGLTKRVTEVRNWEAQVGYLVYVVRWMYGAQLKKNFETWVQDLKQYVQTAKMDHEAVVVS</sequence>
<evidence type="ECO:0000313" key="2">
    <source>
        <dbReference type="Proteomes" id="UP000327118"/>
    </source>
</evidence>